<dbReference type="EMBL" id="ML993598">
    <property type="protein sequence ID" value="KAF2166081.1"/>
    <property type="molecule type" value="Genomic_DNA"/>
</dbReference>
<feature type="compositionally biased region" description="Polar residues" evidence="1">
    <location>
        <begin position="308"/>
        <end position="321"/>
    </location>
</feature>
<organism evidence="2 3">
    <name type="scientific">Zasmidium cellare ATCC 36951</name>
    <dbReference type="NCBI Taxonomy" id="1080233"/>
    <lineage>
        <taxon>Eukaryota</taxon>
        <taxon>Fungi</taxon>
        <taxon>Dikarya</taxon>
        <taxon>Ascomycota</taxon>
        <taxon>Pezizomycotina</taxon>
        <taxon>Dothideomycetes</taxon>
        <taxon>Dothideomycetidae</taxon>
        <taxon>Mycosphaerellales</taxon>
        <taxon>Mycosphaerellaceae</taxon>
        <taxon>Zasmidium</taxon>
    </lineage>
</organism>
<dbReference type="Proteomes" id="UP000799537">
    <property type="component" value="Unassembled WGS sequence"/>
</dbReference>
<name>A0A6A6CG89_ZASCE</name>
<protein>
    <submittedName>
        <fullName evidence="2">Uncharacterized protein</fullName>
    </submittedName>
</protein>
<feature type="compositionally biased region" description="Basic residues" evidence="1">
    <location>
        <begin position="259"/>
        <end position="278"/>
    </location>
</feature>
<dbReference type="AlphaFoldDB" id="A0A6A6CG89"/>
<feature type="compositionally biased region" description="Polar residues" evidence="1">
    <location>
        <begin position="234"/>
        <end position="258"/>
    </location>
</feature>
<gene>
    <name evidence="2" type="ORF">M409DRAFT_23809</name>
</gene>
<proteinExistence type="predicted"/>
<feature type="region of interest" description="Disordered" evidence="1">
    <location>
        <begin position="306"/>
        <end position="340"/>
    </location>
</feature>
<feature type="compositionally biased region" description="Basic and acidic residues" evidence="1">
    <location>
        <begin position="195"/>
        <end position="209"/>
    </location>
</feature>
<evidence type="ECO:0000256" key="1">
    <source>
        <dbReference type="SAM" id="MobiDB-lite"/>
    </source>
</evidence>
<accession>A0A6A6CG89</accession>
<dbReference type="GeneID" id="54560222"/>
<dbReference type="RefSeq" id="XP_033666970.1">
    <property type="nucleotide sequence ID" value="XM_033806950.1"/>
</dbReference>
<dbReference type="OrthoDB" id="3643480at2759"/>
<keyword evidence="3" id="KW-1185">Reference proteome</keyword>
<feature type="compositionally biased region" description="Gly residues" evidence="1">
    <location>
        <begin position="531"/>
        <end position="541"/>
    </location>
</feature>
<evidence type="ECO:0000313" key="2">
    <source>
        <dbReference type="EMBL" id="KAF2166081.1"/>
    </source>
</evidence>
<feature type="region of interest" description="Disordered" evidence="1">
    <location>
        <begin position="158"/>
        <end position="293"/>
    </location>
</feature>
<reference evidence="2" key="1">
    <citation type="journal article" date="2020" name="Stud. Mycol.">
        <title>101 Dothideomycetes genomes: a test case for predicting lifestyles and emergence of pathogens.</title>
        <authorList>
            <person name="Haridas S."/>
            <person name="Albert R."/>
            <person name="Binder M."/>
            <person name="Bloem J."/>
            <person name="Labutti K."/>
            <person name="Salamov A."/>
            <person name="Andreopoulos B."/>
            <person name="Baker S."/>
            <person name="Barry K."/>
            <person name="Bills G."/>
            <person name="Bluhm B."/>
            <person name="Cannon C."/>
            <person name="Castanera R."/>
            <person name="Culley D."/>
            <person name="Daum C."/>
            <person name="Ezra D."/>
            <person name="Gonzalez J."/>
            <person name="Henrissat B."/>
            <person name="Kuo A."/>
            <person name="Liang C."/>
            <person name="Lipzen A."/>
            <person name="Lutzoni F."/>
            <person name="Magnuson J."/>
            <person name="Mondo S."/>
            <person name="Nolan M."/>
            <person name="Ohm R."/>
            <person name="Pangilinan J."/>
            <person name="Park H.-J."/>
            <person name="Ramirez L."/>
            <person name="Alfaro M."/>
            <person name="Sun H."/>
            <person name="Tritt A."/>
            <person name="Yoshinaga Y."/>
            <person name="Zwiers L.-H."/>
            <person name="Turgeon B."/>
            <person name="Goodwin S."/>
            <person name="Spatafora J."/>
            <person name="Crous P."/>
            <person name="Grigoriev I."/>
        </authorList>
    </citation>
    <scope>NUCLEOTIDE SEQUENCE</scope>
    <source>
        <strain evidence="2">ATCC 36951</strain>
    </source>
</reference>
<sequence>MADLCQNCGGCHLGSHATPCQQELVECQICHNLGHQFIFCPKSVRTVDKNYQYCMICHNCDQWHLPNPCQYEMNKCNRCTHFGHLPHFCPVDPIERGQDPPNHIAAVNVSQVHPELLRKIQTDACLHVLRLLDHYSREQIVASFSRPVLPPLQTAVAAVPNKPPQGQLNSGIGHAHHRQDDPQGHPPAVVPYDSPFEREQVDQTVKPDDPNSSPNIPPTPNSPVDQQIDHNAGGQANQSNVEDGDSAKTQVQQDTGGTKTKRKTSATKNKVTKPKTQRRAPQPRCADCKKRHKRCDHVVQTLDIGDVSGTSQSPQPIQTANDKVAATTDGGDQTGIPGPMEGTPTEFNTQAGQTEAITQQQQDALRSAATDMPTFAHDMQAQSNPQYQGDFGQHRWMYNSAHHTMPGQHGLDTLASVAENQNANSMASFMAFNDQGGNVTGFRPQTHIAESNGHAFVRNGQHANDKDTSTFNFEQMMGQEHAFTPAGDQPLAARNHHSSAGDIFAFDDNGQVVGSIEQEPDQLGAAEGEPAEGGKGSAGGRKPGEYLRALMWANRELTNFPQVGEVGN</sequence>
<evidence type="ECO:0000313" key="3">
    <source>
        <dbReference type="Proteomes" id="UP000799537"/>
    </source>
</evidence>
<feature type="region of interest" description="Disordered" evidence="1">
    <location>
        <begin position="520"/>
        <end position="542"/>
    </location>
</feature>